<keyword evidence="1 3" id="KW-0853">WD repeat</keyword>
<dbReference type="InterPro" id="IPR024977">
    <property type="entry name" value="Apc4-like_WD40_dom"/>
</dbReference>
<evidence type="ECO:0000313" key="6">
    <source>
        <dbReference type="EMBL" id="EMD33957.1"/>
    </source>
</evidence>
<proteinExistence type="predicted"/>
<dbReference type="CDD" id="cd00200">
    <property type="entry name" value="WD40"/>
    <property type="match status" value="1"/>
</dbReference>
<feature type="region of interest" description="Disordered" evidence="4">
    <location>
        <begin position="331"/>
        <end position="358"/>
    </location>
</feature>
<organism evidence="6 7">
    <name type="scientific">Ceriporiopsis subvermispora (strain B)</name>
    <name type="common">White-rot fungus</name>
    <name type="synonym">Gelatoporia subvermispora</name>
    <dbReference type="NCBI Taxonomy" id="914234"/>
    <lineage>
        <taxon>Eukaryota</taxon>
        <taxon>Fungi</taxon>
        <taxon>Dikarya</taxon>
        <taxon>Basidiomycota</taxon>
        <taxon>Agaricomycotina</taxon>
        <taxon>Agaricomycetes</taxon>
        <taxon>Polyporales</taxon>
        <taxon>Gelatoporiaceae</taxon>
        <taxon>Gelatoporia</taxon>
    </lineage>
</organism>
<dbReference type="SMART" id="SM00320">
    <property type="entry name" value="WD40"/>
    <property type="match status" value="5"/>
</dbReference>
<reference evidence="6 7" key="1">
    <citation type="journal article" date="2012" name="Proc. Natl. Acad. Sci. U.S.A.">
        <title>Comparative genomics of Ceriporiopsis subvermispora and Phanerochaete chrysosporium provide insight into selective ligninolysis.</title>
        <authorList>
            <person name="Fernandez-Fueyo E."/>
            <person name="Ruiz-Duenas F.J."/>
            <person name="Ferreira P."/>
            <person name="Floudas D."/>
            <person name="Hibbett D.S."/>
            <person name="Canessa P."/>
            <person name="Larrondo L.F."/>
            <person name="James T.Y."/>
            <person name="Seelenfreund D."/>
            <person name="Lobos S."/>
            <person name="Polanco R."/>
            <person name="Tello M."/>
            <person name="Honda Y."/>
            <person name="Watanabe T."/>
            <person name="Watanabe T."/>
            <person name="Ryu J.S."/>
            <person name="Kubicek C.P."/>
            <person name="Schmoll M."/>
            <person name="Gaskell J."/>
            <person name="Hammel K.E."/>
            <person name="St John F.J."/>
            <person name="Vanden Wymelenberg A."/>
            <person name="Sabat G."/>
            <person name="Splinter BonDurant S."/>
            <person name="Syed K."/>
            <person name="Yadav J.S."/>
            <person name="Doddapaneni H."/>
            <person name="Subramanian V."/>
            <person name="Lavin J.L."/>
            <person name="Oguiza J.A."/>
            <person name="Perez G."/>
            <person name="Pisabarro A.G."/>
            <person name="Ramirez L."/>
            <person name="Santoyo F."/>
            <person name="Master E."/>
            <person name="Coutinho P.M."/>
            <person name="Henrissat B."/>
            <person name="Lombard V."/>
            <person name="Magnuson J.K."/>
            <person name="Kuees U."/>
            <person name="Hori C."/>
            <person name="Igarashi K."/>
            <person name="Samejima M."/>
            <person name="Held B.W."/>
            <person name="Barry K.W."/>
            <person name="LaButti K.M."/>
            <person name="Lapidus A."/>
            <person name="Lindquist E.A."/>
            <person name="Lucas S.M."/>
            <person name="Riley R."/>
            <person name="Salamov A.A."/>
            <person name="Hoffmeister D."/>
            <person name="Schwenk D."/>
            <person name="Hadar Y."/>
            <person name="Yarden O."/>
            <person name="de Vries R.P."/>
            <person name="Wiebenga A."/>
            <person name="Stenlid J."/>
            <person name="Eastwood D."/>
            <person name="Grigoriev I.V."/>
            <person name="Berka R.M."/>
            <person name="Blanchette R.A."/>
            <person name="Kersten P."/>
            <person name="Martinez A.T."/>
            <person name="Vicuna R."/>
            <person name="Cullen D."/>
        </authorList>
    </citation>
    <scope>NUCLEOTIDE SEQUENCE [LARGE SCALE GENOMIC DNA]</scope>
    <source>
        <strain evidence="6 7">B</strain>
    </source>
</reference>
<feature type="repeat" description="WD" evidence="3">
    <location>
        <begin position="479"/>
        <end position="511"/>
    </location>
</feature>
<keyword evidence="7" id="KW-1185">Reference proteome</keyword>
<evidence type="ECO:0000313" key="7">
    <source>
        <dbReference type="Proteomes" id="UP000016930"/>
    </source>
</evidence>
<dbReference type="Proteomes" id="UP000016930">
    <property type="component" value="Unassembled WGS sequence"/>
</dbReference>
<dbReference type="PROSITE" id="PS50294">
    <property type="entry name" value="WD_REPEATS_REGION"/>
    <property type="match status" value="3"/>
</dbReference>
<dbReference type="Gene3D" id="2.130.10.10">
    <property type="entry name" value="YVTN repeat-like/Quinoprotein amine dehydrogenase"/>
    <property type="match status" value="4"/>
</dbReference>
<evidence type="ECO:0000259" key="5">
    <source>
        <dbReference type="Pfam" id="PF12894"/>
    </source>
</evidence>
<dbReference type="InterPro" id="IPR036322">
    <property type="entry name" value="WD40_repeat_dom_sf"/>
</dbReference>
<name>M2R6R5_CERS8</name>
<evidence type="ECO:0000256" key="1">
    <source>
        <dbReference type="ARBA" id="ARBA00022574"/>
    </source>
</evidence>
<dbReference type="OrthoDB" id="2804412at2759"/>
<dbReference type="PROSITE" id="PS50082">
    <property type="entry name" value="WD_REPEATS_2"/>
    <property type="match status" value="4"/>
</dbReference>
<dbReference type="STRING" id="914234.M2R6R5"/>
<dbReference type="SUPFAM" id="SSF50978">
    <property type="entry name" value="WD40 repeat-like"/>
    <property type="match status" value="1"/>
</dbReference>
<feature type="compositionally biased region" description="Polar residues" evidence="4">
    <location>
        <begin position="348"/>
        <end position="358"/>
    </location>
</feature>
<dbReference type="PANTHER" id="PTHR19848">
    <property type="entry name" value="WD40 REPEAT PROTEIN"/>
    <property type="match status" value="1"/>
</dbReference>
<keyword evidence="2" id="KW-0677">Repeat</keyword>
<dbReference type="InterPro" id="IPR001680">
    <property type="entry name" value="WD40_rpt"/>
</dbReference>
<feature type="repeat" description="WD" evidence="3">
    <location>
        <begin position="360"/>
        <end position="396"/>
    </location>
</feature>
<feature type="repeat" description="WD" evidence="3">
    <location>
        <begin position="595"/>
        <end position="629"/>
    </location>
</feature>
<evidence type="ECO:0000256" key="3">
    <source>
        <dbReference type="PROSITE-ProRule" id="PRU00221"/>
    </source>
</evidence>
<dbReference type="PROSITE" id="PS00678">
    <property type="entry name" value="WD_REPEATS_1"/>
    <property type="match status" value="1"/>
</dbReference>
<evidence type="ECO:0000256" key="2">
    <source>
        <dbReference type="ARBA" id="ARBA00022737"/>
    </source>
</evidence>
<dbReference type="InterPro" id="IPR015943">
    <property type="entry name" value="WD40/YVTN_repeat-like_dom_sf"/>
</dbReference>
<feature type="domain" description="Anaphase-promoting complex subunit 4-like WD40" evidence="5">
    <location>
        <begin position="540"/>
        <end position="607"/>
    </location>
</feature>
<accession>M2R6R5</accession>
<dbReference type="Pfam" id="PF00400">
    <property type="entry name" value="WD40"/>
    <property type="match status" value="3"/>
</dbReference>
<gene>
    <name evidence="6" type="ORF">CERSUDRAFT_107747</name>
</gene>
<dbReference type="PANTHER" id="PTHR19848:SF8">
    <property type="entry name" value="F-BOX AND WD REPEAT DOMAIN CONTAINING 7"/>
    <property type="match status" value="1"/>
</dbReference>
<dbReference type="AlphaFoldDB" id="M2R6R5"/>
<dbReference type="HOGENOM" id="CLU_000288_57_36_1"/>
<dbReference type="Pfam" id="PF12894">
    <property type="entry name" value="ANAPC4_WD40"/>
    <property type="match status" value="1"/>
</dbReference>
<feature type="repeat" description="WD" evidence="3">
    <location>
        <begin position="560"/>
        <end position="594"/>
    </location>
</feature>
<sequence>MPLWEPERTKYGEVEIGDVGYLHNGGFYRLFNATFLASNPINHTLVHERPNAIPAIALHNKSLRVTEVNAQATSQVAGAGLSFQHTGSQGAILALEDAATRKELHSSRRMTNYMHQNYDDWHHFATEELGLELKPGDIIFVRGWVKTTGWAVASFMHSGRSCSLTFNTNPSLPGTASLNVSVSSDTSVSQQCRKGPTGSLSAGSTPIITNADSSSHPLYSQNRKADQCVFVHYYKLKRRLWWPLVVEDAADPRDLEEHEDYDFETCVVSESMSNDDDGFEVEGVSVQPEVREHFIAANDIMSLSFFSFNADVAIAHDGIVPELCRKFASPLDAGTSQSPKERPISDNPLPNSGTSSTSMALTHTGQVTVCDISHDGKYIATGCENTFVRLWDLATGVCHIMQTHKKAVWQVLFHPAFPQLLSVSSDGSVMLSPDGRLAAVALVNFSIGLWNTQTGKWVNTLSGHSAVVLYMTFSDSIELIGHEEAVMCAAFSCDASRVVTGSDDGTTRLWSTGGGGRTHHISVALTPDEQRVISVGDDARISITGVWGEEDLRLVDEDVLTAVAVSPDGSLICSGCRSHVIKIWSMETGEMLHQLQGHRETINKIQFFPTGDRLRSISDDRTARVWSFNAEEWANPNVL</sequence>
<dbReference type="InterPro" id="IPR019775">
    <property type="entry name" value="WD40_repeat_CS"/>
</dbReference>
<protein>
    <recommendedName>
        <fullName evidence="5">Anaphase-promoting complex subunit 4-like WD40 domain-containing protein</fullName>
    </recommendedName>
</protein>
<evidence type="ECO:0000256" key="4">
    <source>
        <dbReference type="SAM" id="MobiDB-lite"/>
    </source>
</evidence>
<dbReference type="EMBL" id="KB445804">
    <property type="protein sequence ID" value="EMD33957.1"/>
    <property type="molecule type" value="Genomic_DNA"/>
</dbReference>